<reference evidence="2" key="1">
    <citation type="submission" date="2020-03" db="EMBL/GenBank/DDBJ databases">
        <title>Genome of Pelagibius litoralis DSM 21314T.</title>
        <authorList>
            <person name="Wang G."/>
        </authorList>
    </citation>
    <scope>NUCLEOTIDE SEQUENCE</scope>
    <source>
        <strain evidence="2">DSM 21314</strain>
    </source>
</reference>
<proteinExistence type="predicted"/>
<dbReference type="RefSeq" id="WP_167222462.1">
    <property type="nucleotide sequence ID" value="NZ_JAAQPH010000004.1"/>
</dbReference>
<dbReference type="PANTHER" id="PTHR42110:SF1">
    <property type="entry name" value="L-ASPARAGINASE, PUTATIVE (AFU_ORTHOLOGUE AFUA_3G11890)-RELATED"/>
    <property type="match status" value="1"/>
</dbReference>
<feature type="region of interest" description="Disordered" evidence="1">
    <location>
        <begin position="1"/>
        <end position="24"/>
    </location>
</feature>
<accession>A0A967EX79</accession>
<dbReference type="Proteomes" id="UP000761264">
    <property type="component" value="Unassembled WGS sequence"/>
</dbReference>
<name>A0A967EX79_9PROT</name>
<comment type="caution">
    <text evidence="2">The sequence shown here is derived from an EMBL/GenBank/DDBJ whole genome shotgun (WGS) entry which is preliminary data.</text>
</comment>
<dbReference type="InterPro" id="IPR010349">
    <property type="entry name" value="Asparaginase_II"/>
</dbReference>
<organism evidence="2 3">
    <name type="scientific">Pelagibius litoralis</name>
    <dbReference type="NCBI Taxonomy" id="374515"/>
    <lineage>
        <taxon>Bacteria</taxon>
        <taxon>Pseudomonadati</taxon>
        <taxon>Pseudomonadota</taxon>
        <taxon>Alphaproteobacteria</taxon>
        <taxon>Rhodospirillales</taxon>
        <taxon>Rhodovibrionaceae</taxon>
        <taxon>Pelagibius</taxon>
    </lineage>
</organism>
<keyword evidence="3" id="KW-1185">Reference proteome</keyword>
<protein>
    <submittedName>
        <fullName evidence="2">Asparaginase</fullName>
    </submittedName>
</protein>
<dbReference type="AlphaFoldDB" id="A0A967EX79"/>
<gene>
    <name evidence="2" type="ORF">HBA54_06060</name>
</gene>
<sequence>MTLESLPSDRDAASEPGAAPPANPLLVEVTRGAMVESGHRAAIALVDAGGSVVLSAGDIERPVYARSAIKSLQAIAMVESGAAEAYDVSTAELSMACASHSGEARHAETAEAWLARIGCSVADLECGPQLPSHEPSMIALLAAGKLPTAAHNNCSGKHSGFLTLARHLGVPAKGYVKYEHPVQQRILGVLEGMTGLDLGAAPRGVDGCGIPVIGMPLGNIALAMARLGAPDDQPETRQAACARIRAAVAQEPFMVAGSGRFDTLVMEKTGAKALIKTGAEGVYCASFPELGLGAAIKVDDGAGRAAEVLMGRLLCHLDILSEDDAAALGGVLTPLIHNRAGLAVGELRPAERIPF</sequence>
<evidence type="ECO:0000256" key="1">
    <source>
        <dbReference type="SAM" id="MobiDB-lite"/>
    </source>
</evidence>
<evidence type="ECO:0000313" key="3">
    <source>
        <dbReference type="Proteomes" id="UP000761264"/>
    </source>
</evidence>
<evidence type="ECO:0000313" key="2">
    <source>
        <dbReference type="EMBL" id="NIA68150.1"/>
    </source>
</evidence>
<dbReference type="Pfam" id="PF06089">
    <property type="entry name" value="Asparaginase_II"/>
    <property type="match status" value="1"/>
</dbReference>
<dbReference type="EMBL" id="JAAQPH010000004">
    <property type="protein sequence ID" value="NIA68150.1"/>
    <property type="molecule type" value="Genomic_DNA"/>
</dbReference>
<dbReference type="PANTHER" id="PTHR42110">
    <property type="entry name" value="L-ASPARAGINASE, PUTATIVE (AFU_ORTHOLOGUE AFUA_3G11890)-RELATED"/>
    <property type="match status" value="1"/>
</dbReference>